<reference evidence="2" key="1">
    <citation type="journal article" date="2022" name="bioRxiv">
        <title>Sequencing and chromosome-scale assembly of the giantPleurodeles waltlgenome.</title>
        <authorList>
            <person name="Brown T."/>
            <person name="Elewa A."/>
            <person name="Iarovenko S."/>
            <person name="Subramanian E."/>
            <person name="Araus A.J."/>
            <person name="Petzold A."/>
            <person name="Susuki M."/>
            <person name="Suzuki K.-i.T."/>
            <person name="Hayashi T."/>
            <person name="Toyoda A."/>
            <person name="Oliveira C."/>
            <person name="Osipova E."/>
            <person name="Leigh N.D."/>
            <person name="Simon A."/>
            <person name="Yun M.H."/>
        </authorList>
    </citation>
    <scope>NUCLEOTIDE SEQUENCE</scope>
    <source>
        <strain evidence="2">20211129_DDA</strain>
        <tissue evidence="2">Liver</tissue>
    </source>
</reference>
<gene>
    <name evidence="2" type="ORF">NDU88_010277</name>
</gene>
<dbReference type="EMBL" id="JANPWB010000011">
    <property type="protein sequence ID" value="KAJ1131947.1"/>
    <property type="molecule type" value="Genomic_DNA"/>
</dbReference>
<keyword evidence="3" id="KW-1185">Reference proteome</keyword>
<evidence type="ECO:0000313" key="3">
    <source>
        <dbReference type="Proteomes" id="UP001066276"/>
    </source>
</evidence>
<comment type="caution">
    <text evidence="2">The sequence shown here is derived from an EMBL/GenBank/DDBJ whole genome shotgun (WGS) entry which is preliminary data.</text>
</comment>
<organism evidence="2 3">
    <name type="scientific">Pleurodeles waltl</name>
    <name type="common">Iberian ribbed newt</name>
    <dbReference type="NCBI Taxonomy" id="8319"/>
    <lineage>
        <taxon>Eukaryota</taxon>
        <taxon>Metazoa</taxon>
        <taxon>Chordata</taxon>
        <taxon>Craniata</taxon>
        <taxon>Vertebrata</taxon>
        <taxon>Euteleostomi</taxon>
        <taxon>Amphibia</taxon>
        <taxon>Batrachia</taxon>
        <taxon>Caudata</taxon>
        <taxon>Salamandroidea</taxon>
        <taxon>Salamandridae</taxon>
        <taxon>Pleurodelinae</taxon>
        <taxon>Pleurodeles</taxon>
    </lineage>
</organism>
<dbReference type="Proteomes" id="UP001066276">
    <property type="component" value="Chromosome 7"/>
</dbReference>
<feature type="region of interest" description="Disordered" evidence="1">
    <location>
        <begin position="1"/>
        <end position="94"/>
    </location>
</feature>
<protein>
    <submittedName>
        <fullName evidence="2">Uncharacterized protein</fullName>
    </submittedName>
</protein>
<proteinExistence type="predicted"/>
<sequence length="146" mass="15092">MPYSGPGALWAAAGPSGTEREAEKINPGGEPRIDRRPRLRTTAGACGVRDGTGLRASATGRKRRGEGGELEGGFPSGGAVSSHGFSPLSPLLPPSIGCRRLLRSTRFTSTGRDALIATEQEWGSRRAAAGRPAQLASMPDALQAGL</sequence>
<dbReference type="AlphaFoldDB" id="A0AAV7PXF8"/>
<accession>A0AAV7PXF8</accession>
<evidence type="ECO:0000256" key="1">
    <source>
        <dbReference type="SAM" id="MobiDB-lite"/>
    </source>
</evidence>
<feature type="region of interest" description="Disordered" evidence="1">
    <location>
        <begin position="124"/>
        <end position="146"/>
    </location>
</feature>
<name>A0AAV7PXF8_PLEWA</name>
<evidence type="ECO:0000313" key="2">
    <source>
        <dbReference type="EMBL" id="KAJ1131947.1"/>
    </source>
</evidence>